<reference evidence="11" key="3">
    <citation type="submission" date="2025-08" db="UniProtKB">
        <authorList>
            <consortium name="RefSeq"/>
        </authorList>
    </citation>
    <scope>IDENTIFICATION</scope>
    <source>
        <strain evidence="11">CBS 342.82</strain>
    </source>
</reference>
<evidence type="ECO:0000256" key="2">
    <source>
        <dbReference type="ARBA" id="ARBA00022723"/>
    </source>
</evidence>
<feature type="compositionally biased region" description="Polar residues" evidence="8">
    <location>
        <begin position="181"/>
        <end position="191"/>
    </location>
</feature>
<dbReference type="PANTHER" id="PTHR31313:SF79">
    <property type="entry name" value="C6 FINGER DOMAIN-CONTAINING PROTEIN"/>
    <property type="match status" value="1"/>
</dbReference>
<protein>
    <recommendedName>
        <fullName evidence="9">Zn(2)-C6 fungal-type domain-containing protein</fullName>
    </recommendedName>
</protein>
<evidence type="ECO:0000256" key="3">
    <source>
        <dbReference type="ARBA" id="ARBA00022833"/>
    </source>
</evidence>
<evidence type="ECO:0000256" key="1">
    <source>
        <dbReference type="ARBA" id="ARBA00004123"/>
    </source>
</evidence>
<evidence type="ECO:0000313" key="11">
    <source>
        <dbReference type="RefSeq" id="XP_033456670.1"/>
    </source>
</evidence>
<dbReference type="GO" id="GO:0003677">
    <property type="term" value="F:DNA binding"/>
    <property type="evidence" value="ECO:0007669"/>
    <property type="project" value="UniProtKB-KW"/>
</dbReference>
<comment type="subcellular location">
    <subcellularLocation>
        <location evidence="1">Nucleus</location>
    </subcellularLocation>
</comment>
<dbReference type="SUPFAM" id="SSF57701">
    <property type="entry name" value="Zn2/Cys6 DNA-binding domain"/>
    <property type="match status" value="1"/>
</dbReference>
<feature type="domain" description="Zn(2)-C6 fungal-type" evidence="9">
    <location>
        <begin position="37"/>
        <end position="70"/>
    </location>
</feature>
<keyword evidence="10" id="KW-1185">Reference proteome</keyword>
<feature type="region of interest" description="Disordered" evidence="8">
    <location>
        <begin position="172"/>
        <end position="213"/>
    </location>
</feature>
<dbReference type="Proteomes" id="UP000504637">
    <property type="component" value="Unplaced"/>
</dbReference>
<feature type="compositionally biased region" description="Pro residues" evidence="8">
    <location>
        <begin position="691"/>
        <end position="702"/>
    </location>
</feature>
<keyword evidence="7" id="KW-0539">Nucleus</keyword>
<dbReference type="Gene3D" id="4.10.240.10">
    <property type="entry name" value="Zn(2)-C6 fungal-type DNA-binding domain"/>
    <property type="match status" value="1"/>
</dbReference>
<dbReference type="AlphaFoldDB" id="A0A6J3LWI0"/>
<organism evidence="11">
    <name type="scientific">Dissoconium aciculare CBS 342.82</name>
    <dbReference type="NCBI Taxonomy" id="1314786"/>
    <lineage>
        <taxon>Eukaryota</taxon>
        <taxon>Fungi</taxon>
        <taxon>Dikarya</taxon>
        <taxon>Ascomycota</taxon>
        <taxon>Pezizomycotina</taxon>
        <taxon>Dothideomycetes</taxon>
        <taxon>Dothideomycetidae</taxon>
        <taxon>Mycosphaerellales</taxon>
        <taxon>Dissoconiaceae</taxon>
        <taxon>Dissoconium</taxon>
    </lineage>
</organism>
<dbReference type="InterPro" id="IPR036864">
    <property type="entry name" value="Zn2-C6_fun-type_DNA-bd_sf"/>
</dbReference>
<reference evidence="11" key="1">
    <citation type="submission" date="2020-01" db="EMBL/GenBank/DDBJ databases">
        <authorList>
            <consortium name="DOE Joint Genome Institute"/>
            <person name="Haridas S."/>
            <person name="Albert R."/>
            <person name="Binder M."/>
            <person name="Bloem J."/>
            <person name="Labutti K."/>
            <person name="Salamov A."/>
            <person name="Andreopoulos B."/>
            <person name="Baker S.E."/>
            <person name="Barry K."/>
            <person name="Bills G."/>
            <person name="Bluhm B.H."/>
            <person name="Cannon C."/>
            <person name="Castanera R."/>
            <person name="Culley D.E."/>
            <person name="Daum C."/>
            <person name="Ezra D."/>
            <person name="Gonzalez J.B."/>
            <person name="Henrissat B."/>
            <person name="Kuo A."/>
            <person name="Liang C."/>
            <person name="Lipzen A."/>
            <person name="Lutzoni F."/>
            <person name="Magnuson J."/>
            <person name="Mondo S."/>
            <person name="Nolan M."/>
            <person name="Ohm R."/>
            <person name="Pangilinan J."/>
            <person name="Park H.-J."/>
            <person name="Ramirez L."/>
            <person name="Alfaro M."/>
            <person name="Sun H."/>
            <person name="Tritt A."/>
            <person name="Yoshinaga Y."/>
            <person name="Zwiers L.-H."/>
            <person name="Turgeon B.G."/>
            <person name="Goodwin S.B."/>
            <person name="Spatafora J.W."/>
            <person name="Crous P.W."/>
            <person name="Grigoriev I.V."/>
        </authorList>
    </citation>
    <scope>NUCLEOTIDE SEQUENCE</scope>
    <source>
        <strain evidence="11">CBS 342.82</strain>
    </source>
</reference>
<feature type="compositionally biased region" description="Low complexity" evidence="8">
    <location>
        <begin position="703"/>
        <end position="712"/>
    </location>
</feature>
<dbReference type="InterPro" id="IPR007219">
    <property type="entry name" value="XnlR_reg_dom"/>
</dbReference>
<keyword evidence="3" id="KW-0862">Zinc</keyword>
<dbReference type="PROSITE" id="PS00463">
    <property type="entry name" value="ZN2_CY6_FUNGAL_1"/>
    <property type="match status" value="1"/>
</dbReference>
<gene>
    <name evidence="11" type="ORF">K489DRAFT_71260</name>
</gene>
<feature type="region of interest" description="Disordered" evidence="8">
    <location>
        <begin position="688"/>
        <end position="712"/>
    </location>
</feature>
<dbReference type="SMART" id="SM00066">
    <property type="entry name" value="GAL4"/>
    <property type="match status" value="1"/>
</dbReference>
<keyword evidence="2" id="KW-0479">Metal-binding</keyword>
<dbReference type="GO" id="GO:0008270">
    <property type="term" value="F:zinc ion binding"/>
    <property type="evidence" value="ECO:0007669"/>
    <property type="project" value="InterPro"/>
</dbReference>
<reference evidence="11" key="2">
    <citation type="submission" date="2020-04" db="EMBL/GenBank/DDBJ databases">
        <authorList>
            <consortium name="NCBI Genome Project"/>
        </authorList>
    </citation>
    <scope>NUCLEOTIDE SEQUENCE</scope>
    <source>
        <strain evidence="11">CBS 342.82</strain>
    </source>
</reference>
<dbReference type="PROSITE" id="PS50048">
    <property type="entry name" value="ZN2_CY6_FUNGAL_2"/>
    <property type="match status" value="1"/>
</dbReference>
<evidence type="ECO:0000313" key="10">
    <source>
        <dbReference type="Proteomes" id="UP000504637"/>
    </source>
</evidence>
<keyword evidence="6" id="KW-0804">Transcription</keyword>
<evidence type="ECO:0000256" key="7">
    <source>
        <dbReference type="ARBA" id="ARBA00023242"/>
    </source>
</evidence>
<keyword evidence="5" id="KW-0238">DNA-binding</keyword>
<dbReference type="PANTHER" id="PTHR31313">
    <property type="entry name" value="TY1 ENHANCER ACTIVATOR"/>
    <property type="match status" value="1"/>
</dbReference>
<dbReference type="OrthoDB" id="2283631at2759"/>
<dbReference type="Pfam" id="PF04082">
    <property type="entry name" value="Fungal_trans"/>
    <property type="match status" value="1"/>
</dbReference>
<dbReference type="GO" id="GO:0005634">
    <property type="term" value="C:nucleus"/>
    <property type="evidence" value="ECO:0007669"/>
    <property type="project" value="UniProtKB-SubCell"/>
</dbReference>
<accession>A0A6J3LWI0</accession>
<dbReference type="CDD" id="cd12148">
    <property type="entry name" value="fungal_TF_MHR"/>
    <property type="match status" value="1"/>
</dbReference>
<dbReference type="GeneID" id="54366660"/>
<dbReference type="Pfam" id="PF00172">
    <property type="entry name" value="Zn_clus"/>
    <property type="match status" value="1"/>
</dbReference>
<keyword evidence="4" id="KW-0805">Transcription regulation</keyword>
<dbReference type="GO" id="GO:0006351">
    <property type="term" value="P:DNA-templated transcription"/>
    <property type="evidence" value="ECO:0007669"/>
    <property type="project" value="InterPro"/>
</dbReference>
<evidence type="ECO:0000259" key="9">
    <source>
        <dbReference type="PROSITE" id="PS50048"/>
    </source>
</evidence>
<evidence type="ECO:0000256" key="8">
    <source>
        <dbReference type="SAM" id="MobiDB-lite"/>
    </source>
</evidence>
<evidence type="ECO:0000256" key="4">
    <source>
        <dbReference type="ARBA" id="ARBA00023015"/>
    </source>
</evidence>
<dbReference type="CDD" id="cd00067">
    <property type="entry name" value="GAL4"/>
    <property type="match status" value="1"/>
</dbReference>
<evidence type="ECO:0000256" key="5">
    <source>
        <dbReference type="ARBA" id="ARBA00023125"/>
    </source>
</evidence>
<sequence>MASSVAASATPPPTGHTKQYVFVDEYNRHKRLKVMRACDGCRKRKIRCDGAPQNGPWPCGSCVRLKLKCVPPTLDQDEEPPTPDSLTSNHQFSFQNITFPVTSHASTPKSQHSFHSDRPDLVQEWASGLPPPRSMNVPGPTSNPLSPLEFDAAAYVSQAYAQQVAPHSAPVFSDDDFYNSPPRSSNFTQARQVPPLMRSDTAVSVSSAGDPQEIDAGVRELTGHMGEFRIDITSEAPYISYQKKALADAPAVEETDVELPASVTSDSTVRIPPEMMPSDERALDYFGYYFEYVHPYIPVLDRAQFYHQWQNDRDAISPLLLEGIFACVARFLEEPMVAKRWLALASRHEESFKDVSRLSTLQATILLTKARESLSKRGYYWRSWMAVKYMYSMSVELGLEDHYGLHRTGNSCSLSRSDCLVHTRIWQSLFVLEMLVGAPMGRSDFAVDPETVQLTLPTAMSNDDRFEFESTRRCTFLAQAVHQIKISNALFQKMKRLKKDWALDDEFVRHNADLPEWLKSLPIDMQIHYSDDGRAPWIGSDHFVAYLHTYFHLVIIMHHRPQLQAMLERRDPAWKIHLEICLNSAMLMCRIQEALHRDFGFHGLQFMQRGINFTIYCVLTCTMLHLAAITSPDPVLNSQARLYFARHMRVVEHCLPYSSPEMQVQINALREAFSADTSQAFELKATLGLRSPPPSESHPTPPSTNSGPTGLPMFATPIWSTGQDSSIARAMTPTSEYGTTFDAVLGGHQPVTSQAHTTAYNLTNYDLPPRTTSYPAAQGLSLATSFPVATRYNLDDVSSNDGASPVWDPSGIFDSWNTAFGGAPAQPSTPQVSDYRHMTPTTPSVSGVPHSPTAIYSSQPPIPLDIGNGPLPPQPNLPVAVAPAVTPVMWQDAFTSAFVSGHGQKRYREASVGDHSAAFMPQYNAASKRRA</sequence>
<dbReference type="InterPro" id="IPR051615">
    <property type="entry name" value="Transcr_Regulatory_Elem"/>
</dbReference>
<dbReference type="RefSeq" id="XP_033456670.1">
    <property type="nucleotide sequence ID" value="XM_033608859.1"/>
</dbReference>
<dbReference type="InterPro" id="IPR001138">
    <property type="entry name" value="Zn2Cys6_DnaBD"/>
</dbReference>
<dbReference type="GO" id="GO:0000981">
    <property type="term" value="F:DNA-binding transcription factor activity, RNA polymerase II-specific"/>
    <property type="evidence" value="ECO:0007669"/>
    <property type="project" value="InterPro"/>
</dbReference>
<evidence type="ECO:0000256" key="6">
    <source>
        <dbReference type="ARBA" id="ARBA00023163"/>
    </source>
</evidence>
<name>A0A6J3LWI0_9PEZI</name>
<proteinExistence type="predicted"/>